<geneLocation type="mitochondrion" evidence="1"/>
<name>A0A1Y0B031_9LAMI</name>
<reference evidence="1" key="1">
    <citation type="submission" date="2017-03" db="EMBL/GenBank/DDBJ databases">
        <title>The mitochondrial genome of the carnivorous plant Utricularia reniformis (Lentibulariaceae): structure, comparative analysis and evolutionary landmarks.</title>
        <authorList>
            <person name="Silva S.R."/>
            <person name="Alvarenga D.O."/>
            <person name="Michael T.P."/>
            <person name="Miranda V.F.O."/>
            <person name="Varani A.M."/>
        </authorList>
    </citation>
    <scope>NUCLEOTIDE SEQUENCE</scope>
</reference>
<proteinExistence type="predicted"/>
<evidence type="ECO:0000313" key="1">
    <source>
        <dbReference type="EMBL" id="ART30760.1"/>
    </source>
</evidence>
<accession>A0A1Y0B031</accession>
<keyword evidence="1" id="KW-0496">Mitochondrion</keyword>
<dbReference type="EMBL" id="KY774314">
    <property type="protein sequence ID" value="ART30760.1"/>
    <property type="molecule type" value="Genomic_DNA"/>
</dbReference>
<dbReference type="AlphaFoldDB" id="A0A1Y0B031"/>
<protein>
    <submittedName>
        <fullName evidence="1">Uncharacterized protein</fullName>
    </submittedName>
</protein>
<gene>
    <name evidence="1" type="ORF">AEK19_MT0504</name>
</gene>
<organism evidence="1">
    <name type="scientific">Utricularia reniformis</name>
    <dbReference type="NCBI Taxonomy" id="192314"/>
    <lineage>
        <taxon>Eukaryota</taxon>
        <taxon>Viridiplantae</taxon>
        <taxon>Streptophyta</taxon>
        <taxon>Embryophyta</taxon>
        <taxon>Tracheophyta</taxon>
        <taxon>Spermatophyta</taxon>
        <taxon>Magnoliopsida</taxon>
        <taxon>eudicotyledons</taxon>
        <taxon>Gunneridae</taxon>
        <taxon>Pentapetalae</taxon>
        <taxon>asterids</taxon>
        <taxon>lamiids</taxon>
        <taxon>Lamiales</taxon>
        <taxon>Lentibulariaceae</taxon>
        <taxon>Utricularia</taxon>
    </lineage>
</organism>
<sequence length="44" mass="4775">MKGKGISSSTTKTSCKLETSLGSGYVVNSLVSNQFFDRKKKLSM</sequence>